<comment type="caution">
    <text evidence="14">The sequence shown here is derived from an EMBL/GenBank/DDBJ whole genome shotgun (WGS) entry which is preliminary data.</text>
</comment>
<evidence type="ECO:0000256" key="5">
    <source>
        <dbReference type="ARBA" id="ARBA00022705"/>
    </source>
</evidence>
<name>A0ABV5WDC5_9BACI</name>
<dbReference type="NCBIfam" id="NF004046">
    <property type="entry name" value="PRK05563.1"/>
    <property type="match status" value="1"/>
</dbReference>
<dbReference type="InterPro" id="IPR008921">
    <property type="entry name" value="DNA_pol3_clamp-load_cplx_C"/>
</dbReference>
<dbReference type="SUPFAM" id="SSF48019">
    <property type="entry name" value="post-AAA+ oligomerization domain-like"/>
    <property type="match status" value="1"/>
</dbReference>
<protein>
    <recommendedName>
        <fullName evidence="2">DNA-directed DNA polymerase</fullName>
        <ecNumber evidence="2">2.7.7.7</ecNumber>
    </recommendedName>
</protein>
<evidence type="ECO:0000256" key="3">
    <source>
        <dbReference type="ARBA" id="ARBA00022679"/>
    </source>
</evidence>
<evidence type="ECO:0000256" key="12">
    <source>
        <dbReference type="SAM" id="Coils"/>
    </source>
</evidence>
<dbReference type="InterPro" id="IPR045085">
    <property type="entry name" value="HLD_clamp_pol_III_gamma_tau"/>
</dbReference>
<evidence type="ECO:0000256" key="10">
    <source>
        <dbReference type="ARBA" id="ARBA00022932"/>
    </source>
</evidence>
<dbReference type="PRINTS" id="PR00300">
    <property type="entry name" value="CLPPROTEASEA"/>
</dbReference>
<dbReference type="RefSeq" id="WP_379948887.1">
    <property type="nucleotide sequence ID" value="NZ_JBHMAF010000035.1"/>
</dbReference>
<keyword evidence="9" id="KW-0067">ATP-binding</keyword>
<keyword evidence="4 14" id="KW-0548">Nucleotidyltransferase</keyword>
<accession>A0ABV5WDC5</accession>
<comment type="similarity">
    <text evidence="1">Belongs to the DnaX/STICHEL family.</text>
</comment>
<dbReference type="PANTHER" id="PTHR11669">
    <property type="entry name" value="REPLICATION FACTOR C / DNA POLYMERASE III GAMMA-TAU SUBUNIT"/>
    <property type="match status" value="1"/>
</dbReference>
<keyword evidence="15" id="KW-1185">Reference proteome</keyword>
<evidence type="ECO:0000313" key="15">
    <source>
        <dbReference type="Proteomes" id="UP001589609"/>
    </source>
</evidence>
<dbReference type="SMART" id="SM00382">
    <property type="entry name" value="AAA"/>
    <property type="match status" value="1"/>
</dbReference>
<evidence type="ECO:0000256" key="8">
    <source>
        <dbReference type="ARBA" id="ARBA00022833"/>
    </source>
</evidence>
<evidence type="ECO:0000313" key="14">
    <source>
        <dbReference type="EMBL" id="MFB9758599.1"/>
    </source>
</evidence>
<dbReference type="InterPro" id="IPR050238">
    <property type="entry name" value="DNA_Rep/Repair_Clamp_Loader"/>
</dbReference>
<keyword evidence="10" id="KW-0239">DNA-directed DNA polymerase</keyword>
<evidence type="ECO:0000256" key="4">
    <source>
        <dbReference type="ARBA" id="ARBA00022695"/>
    </source>
</evidence>
<dbReference type="CDD" id="cd18137">
    <property type="entry name" value="HLD_clamp_pol_III_gamma_tau"/>
    <property type="match status" value="1"/>
</dbReference>
<feature type="domain" description="AAA+ ATPase" evidence="13">
    <location>
        <begin position="37"/>
        <end position="179"/>
    </location>
</feature>
<evidence type="ECO:0000256" key="9">
    <source>
        <dbReference type="ARBA" id="ARBA00022840"/>
    </source>
</evidence>
<keyword evidence="8" id="KW-0862">Zinc</keyword>
<dbReference type="Pfam" id="PF13177">
    <property type="entry name" value="DNA_pol3_delta2"/>
    <property type="match status" value="1"/>
</dbReference>
<dbReference type="CDD" id="cd00009">
    <property type="entry name" value="AAA"/>
    <property type="match status" value="1"/>
</dbReference>
<evidence type="ECO:0000256" key="1">
    <source>
        <dbReference type="ARBA" id="ARBA00006360"/>
    </source>
</evidence>
<evidence type="ECO:0000256" key="2">
    <source>
        <dbReference type="ARBA" id="ARBA00012417"/>
    </source>
</evidence>
<dbReference type="EMBL" id="JBHMAF010000035">
    <property type="protein sequence ID" value="MFB9758599.1"/>
    <property type="molecule type" value="Genomic_DNA"/>
</dbReference>
<proteinExistence type="inferred from homology"/>
<evidence type="ECO:0000256" key="6">
    <source>
        <dbReference type="ARBA" id="ARBA00022723"/>
    </source>
</evidence>
<dbReference type="Gene3D" id="1.10.8.60">
    <property type="match status" value="1"/>
</dbReference>
<dbReference type="Gene3D" id="3.40.50.300">
    <property type="entry name" value="P-loop containing nucleotide triphosphate hydrolases"/>
    <property type="match status" value="1"/>
</dbReference>
<evidence type="ECO:0000259" key="13">
    <source>
        <dbReference type="SMART" id="SM00382"/>
    </source>
</evidence>
<dbReference type="Proteomes" id="UP001589609">
    <property type="component" value="Unassembled WGS sequence"/>
</dbReference>
<keyword evidence="12" id="KW-0175">Coiled coil</keyword>
<dbReference type="Gene3D" id="1.20.272.10">
    <property type="match status" value="1"/>
</dbReference>
<dbReference type="GO" id="GO:0003887">
    <property type="term" value="F:DNA-directed DNA polymerase activity"/>
    <property type="evidence" value="ECO:0007669"/>
    <property type="project" value="UniProtKB-EC"/>
</dbReference>
<keyword evidence="5" id="KW-0235">DNA replication</keyword>
<dbReference type="InterPro" id="IPR022754">
    <property type="entry name" value="DNA_pol_III_gamma-3"/>
</dbReference>
<dbReference type="InterPro" id="IPR027417">
    <property type="entry name" value="P-loop_NTPase"/>
</dbReference>
<dbReference type="InterPro" id="IPR012763">
    <property type="entry name" value="DNA_pol_III_sug/sutau_N"/>
</dbReference>
<dbReference type="NCBIfam" id="TIGR02397">
    <property type="entry name" value="dnaX_nterm"/>
    <property type="match status" value="1"/>
</dbReference>
<dbReference type="EC" id="2.7.7.7" evidence="2"/>
<dbReference type="SUPFAM" id="SSF52540">
    <property type="entry name" value="P-loop containing nucleoside triphosphate hydrolases"/>
    <property type="match status" value="1"/>
</dbReference>
<dbReference type="PANTHER" id="PTHR11669:SF0">
    <property type="entry name" value="PROTEIN STICHEL-LIKE 2"/>
    <property type="match status" value="1"/>
</dbReference>
<gene>
    <name evidence="14" type="primary">dnaX</name>
    <name evidence="14" type="ORF">ACFFMS_08720</name>
</gene>
<keyword evidence="6" id="KW-0479">Metal-binding</keyword>
<sequence>MSYQALYRTWRPQTFGDVVGQEHVTKTLQNALLQGKVPHAYLFSGPRGTGKTTIAKVFAKAINCENGPTVEPCNQCETCKSIMLGTNDQVLEMDAASNNGVDDIRYLIEKVRTPPASVRYKVYIIDEVHMLSMGAFNALLKTLEEPPKHVIFILATTEPHKIPPTIISRCQRFEFRKISVQDIVDRLATVVRNEGTEVAGEALHIVARAAEGGMRDALSLIDQAISYSEDIVTSEDVLAVTGSVAQKQLSRLAMCIFENDVPQALRIIDELMNHGKDAMRFMEDFIYYYRDMLLYQTSPHLEDLLERVIVDEDFQMLSEQIPAETIYEVIHTLSKSQQEMKWTNHPRIFLEVVMVKLCQQFLIKKQGSDHLQTILQRMQEMEAELRDLKQNGVAISQEALPVVEKKAPKQSRTKRNVPAGRIHEVLKKATRKDLERVKGIWGEVLEQLKQQSKVAFAVLLENSEPVAAASDYYVLAFEHSVHADLVNNNTQGIQAMEQILFNLSGKSLQMVPVPKENWQDIREEFLKLDQTEKPIPKEDPLIDEAIKIVGENLVEIKE</sequence>
<dbReference type="Pfam" id="PF22608">
    <property type="entry name" value="DNAX_ATPase_lid"/>
    <property type="match status" value="1"/>
</dbReference>
<feature type="coiled-coil region" evidence="12">
    <location>
        <begin position="371"/>
        <end position="398"/>
    </location>
</feature>
<dbReference type="InterPro" id="IPR003593">
    <property type="entry name" value="AAA+_ATPase"/>
</dbReference>
<organism evidence="14 15">
    <name type="scientific">Ectobacillus funiculus</name>
    <dbReference type="NCBI Taxonomy" id="137993"/>
    <lineage>
        <taxon>Bacteria</taxon>
        <taxon>Bacillati</taxon>
        <taxon>Bacillota</taxon>
        <taxon>Bacilli</taxon>
        <taxon>Bacillales</taxon>
        <taxon>Bacillaceae</taxon>
        <taxon>Ectobacillus</taxon>
    </lineage>
</organism>
<dbReference type="InterPro" id="IPR001270">
    <property type="entry name" value="ClpA/B"/>
</dbReference>
<keyword evidence="7" id="KW-0547">Nucleotide-binding</keyword>
<evidence type="ECO:0000256" key="11">
    <source>
        <dbReference type="ARBA" id="ARBA00049244"/>
    </source>
</evidence>
<reference evidence="14 15" key="1">
    <citation type="submission" date="2024-09" db="EMBL/GenBank/DDBJ databases">
        <authorList>
            <person name="Sun Q."/>
            <person name="Mori K."/>
        </authorList>
    </citation>
    <scope>NUCLEOTIDE SEQUENCE [LARGE SCALE GENOMIC DNA]</scope>
    <source>
        <strain evidence="14 15">JCM 11201</strain>
    </source>
</reference>
<keyword evidence="3 14" id="KW-0808">Transferase</keyword>
<dbReference type="Pfam" id="PF12169">
    <property type="entry name" value="DNA_pol3_gamma3"/>
    <property type="match status" value="1"/>
</dbReference>
<comment type="catalytic activity">
    <reaction evidence="11">
        <text>DNA(n) + a 2'-deoxyribonucleoside 5'-triphosphate = DNA(n+1) + diphosphate</text>
        <dbReference type="Rhea" id="RHEA:22508"/>
        <dbReference type="Rhea" id="RHEA-COMP:17339"/>
        <dbReference type="Rhea" id="RHEA-COMP:17340"/>
        <dbReference type="ChEBI" id="CHEBI:33019"/>
        <dbReference type="ChEBI" id="CHEBI:61560"/>
        <dbReference type="ChEBI" id="CHEBI:173112"/>
        <dbReference type="EC" id="2.7.7.7"/>
    </reaction>
</comment>
<evidence type="ECO:0000256" key="7">
    <source>
        <dbReference type="ARBA" id="ARBA00022741"/>
    </source>
</evidence>